<evidence type="ECO:0000313" key="2">
    <source>
        <dbReference type="EMBL" id="ELK04691.1"/>
    </source>
</evidence>
<feature type="compositionally biased region" description="Low complexity" evidence="1">
    <location>
        <begin position="50"/>
        <end position="67"/>
    </location>
</feature>
<evidence type="ECO:0000313" key="3">
    <source>
        <dbReference type="Proteomes" id="UP000010552"/>
    </source>
</evidence>
<sequence length="132" mass="14386">MAEGDQCASAGLRDDPRQPRTSRSAPPLSTWDVALPAAGEPGRTARREIVSAVASAAATPQTAPPAASHREGPEGVREAWKGRQRRARRDLLMLAREQKYCSSRFGTLLRGPGSDKIHLDSFLLSRKNGRWV</sequence>
<reference evidence="3" key="1">
    <citation type="journal article" date="2013" name="Science">
        <title>Comparative analysis of bat genomes provides insight into the evolution of flight and immunity.</title>
        <authorList>
            <person name="Zhang G."/>
            <person name="Cowled C."/>
            <person name="Shi Z."/>
            <person name="Huang Z."/>
            <person name="Bishop-Lilly K.A."/>
            <person name="Fang X."/>
            <person name="Wynne J.W."/>
            <person name="Xiong Z."/>
            <person name="Baker M.L."/>
            <person name="Zhao W."/>
            <person name="Tachedjian M."/>
            <person name="Zhu Y."/>
            <person name="Zhou P."/>
            <person name="Jiang X."/>
            <person name="Ng J."/>
            <person name="Yang L."/>
            <person name="Wu L."/>
            <person name="Xiao J."/>
            <person name="Feng Y."/>
            <person name="Chen Y."/>
            <person name="Sun X."/>
            <person name="Zhang Y."/>
            <person name="Marsh G.A."/>
            <person name="Crameri G."/>
            <person name="Broder C.C."/>
            <person name="Frey K.G."/>
            <person name="Wang L.F."/>
            <person name="Wang J."/>
        </authorList>
    </citation>
    <scope>NUCLEOTIDE SEQUENCE [LARGE SCALE GENOMIC DNA]</scope>
</reference>
<organism evidence="2 3">
    <name type="scientific">Pteropus alecto</name>
    <name type="common">Black flying fox</name>
    <dbReference type="NCBI Taxonomy" id="9402"/>
    <lineage>
        <taxon>Eukaryota</taxon>
        <taxon>Metazoa</taxon>
        <taxon>Chordata</taxon>
        <taxon>Craniata</taxon>
        <taxon>Vertebrata</taxon>
        <taxon>Euteleostomi</taxon>
        <taxon>Mammalia</taxon>
        <taxon>Eutheria</taxon>
        <taxon>Laurasiatheria</taxon>
        <taxon>Chiroptera</taxon>
        <taxon>Yinpterochiroptera</taxon>
        <taxon>Pteropodoidea</taxon>
        <taxon>Pteropodidae</taxon>
        <taxon>Pteropodinae</taxon>
        <taxon>Pteropus</taxon>
    </lineage>
</organism>
<name>L5K1Q8_PTEAL</name>
<dbReference type="AlphaFoldDB" id="L5K1Q8"/>
<keyword evidence="3" id="KW-1185">Reference proteome</keyword>
<protein>
    <submittedName>
        <fullName evidence="2">Uncharacterized protein</fullName>
    </submittedName>
</protein>
<gene>
    <name evidence="2" type="ORF">PAL_GLEAN10025953</name>
</gene>
<feature type="compositionally biased region" description="Basic and acidic residues" evidence="1">
    <location>
        <begin position="68"/>
        <end position="81"/>
    </location>
</feature>
<dbReference type="Proteomes" id="UP000010552">
    <property type="component" value="Unassembled WGS sequence"/>
</dbReference>
<dbReference type="EMBL" id="KB031068">
    <property type="protein sequence ID" value="ELK04691.1"/>
    <property type="molecule type" value="Genomic_DNA"/>
</dbReference>
<accession>L5K1Q8</accession>
<feature type="region of interest" description="Disordered" evidence="1">
    <location>
        <begin position="1"/>
        <end position="83"/>
    </location>
</feature>
<proteinExistence type="predicted"/>
<evidence type="ECO:0000256" key="1">
    <source>
        <dbReference type="SAM" id="MobiDB-lite"/>
    </source>
</evidence>
<dbReference type="InParanoid" id="L5K1Q8"/>